<evidence type="ECO:0000313" key="1">
    <source>
        <dbReference type="EMBL" id="MBI6118815.1"/>
    </source>
</evidence>
<organism evidence="1 2">
    <name type="scientific">Salegentibacter maritimus</name>
    <dbReference type="NCBI Taxonomy" id="2794347"/>
    <lineage>
        <taxon>Bacteria</taxon>
        <taxon>Pseudomonadati</taxon>
        <taxon>Bacteroidota</taxon>
        <taxon>Flavobacteriia</taxon>
        <taxon>Flavobacteriales</taxon>
        <taxon>Flavobacteriaceae</taxon>
        <taxon>Salegentibacter</taxon>
    </lineage>
</organism>
<dbReference type="Proteomes" id="UP000635665">
    <property type="component" value="Unassembled WGS sequence"/>
</dbReference>
<gene>
    <name evidence="1" type="ORF">I6U50_02150</name>
</gene>
<sequence length="217" mass="24421">MVAVITADLVDSSSYSDSFLDEVLKSLKSEFENLQLEYGQNEIDFEIYRGDSFQGVVLRYEDSLRIALRIKSLINKVKFKNQNSTNILADVKIAIGIGNFEYKGDSIAASNGQAFQLSGRTLDAMKNDSRRIRLKTPLENLNAEFEASLFLLDMIMEKWSQASAEVVYFLLKGLKETEIATVLKISQPAVNQRKKACGWEAISALLKRFETVTAHSF</sequence>
<evidence type="ECO:0000313" key="2">
    <source>
        <dbReference type="Proteomes" id="UP000635665"/>
    </source>
</evidence>
<proteinExistence type="predicted"/>
<dbReference type="EMBL" id="JAEHNY010000002">
    <property type="protein sequence ID" value="MBI6118815.1"/>
    <property type="molecule type" value="Genomic_DNA"/>
</dbReference>
<accession>A0ABS0TCQ6</accession>
<protein>
    <recommendedName>
        <fullName evidence="3">SatD family (SatD)</fullName>
    </recommendedName>
</protein>
<evidence type="ECO:0008006" key="3">
    <source>
        <dbReference type="Google" id="ProtNLM"/>
    </source>
</evidence>
<keyword evidence="2" id="KW-1185">Reference proteome</keyword>
<comment type="caution">
    <text evidence="1">The sequence shown here is derived from an EMBL/GenBank/DDBJ whole genome shotgun (WGS) entry which is preliminary data.</text>
</comment>
<name>A0ABS0TCQ6_9FLAO</name>
<reference evidence="1 2" key="1">
    <citation type="submission" date="2020-12" db="EMBL/GenBank/DDBJ databases">
        <title>Salegentibacter orientalis sp. nov., isolated from costal sediment.</title>
        <authorList>
            <person name="Lian F.-B."/>
        </authorList>
    </citation>
    <scope>NUCLEOTIDE SEQUENCE [LARGE SCALE GENOMIC DNA]</scope>
    <source>
        <strain evidence="1 2">F60176</strain>
    </source>
</reference>
<dbReference type="RefSeq" id="WP_193709489.1">
    <property type="nucleotide sequence ID" value="NZ_JAEHNY010000002.1"/>
</dbReference>